<comment type="similarity">
    <text evidence="2">Belongs to the VPS16 family.</text>
</comment>
<feature type="domain" description="Vps16 C-terminal" evidence="7">
    <location>
        <begin position="494"/>
        <end position="732"/>
    </location>
</feature>
<comment type="subunit">
    <text evidence="4">Core component of at least two putative endosomal tethering complexes, the homotypic fusion and vacuole protein sorting (HOPS) complex and the class C core vacuole/endosome tethering (CORVET) complex. Their common core is composed of the class C Vps proteins VPS11, VPS16, VPS18 and VPS33A, which in HOPS further associates with VPS39 and VPS41 and in CORVET with VPS8 and TGFBRAP1. Interacts with RAB5C. Interacts with STX17, MON1B. Associates with adapter protein complex 3 (AP-3) and clathrin:AP-3 complexes.</text>
</comment>
<dbReference type="GO" id="GO:0010008">
    <property type="term" value="C:endosome membrane"/>
    <property type="evidence" value="ECO:0007669"/>
    <property type="project" value="UniProtKB-ARBA"/>
</dbReference>
<reference evidence="9 10" key="1">
    <citation type="submission" date="2014-04" db="EMBL/GenBank/DDBJ databases">
        <title>Genome evolution of avian class.</title>
        <authorList>
            <person name="Zhang G."/>
            <person name="Li C."/>
        </authorList>
    </citation>
    <scope>NUCLEOTIDE SEQUENCE [LARGE SCALE GENOMIC DNA]</scope>
    <source>
        <strain evidence="9">BGI_N307</strain>
    </source>
</reference>
<feature type="domain" description="Vps16 N-terminal" evidence="8">
    <location>
        <begin position="1"/>
        <end position="392"/>
    </location>
</feature>
<comment type="subcellular location">
    <subcellularLocation>
        <location evidence="1">Lysosome membrane</location>
        <topology evidence="1">Peripheral membrane protein</topology>
        <orientation evidence="1">Cytoplasmic side</orientation>
    </subcellularLocation>
</comment>
<proteinExistence type="inferred from homology"/>
<sequence>VAAAPYGGPIGRDGPCPPGNTSRKEKSPSARPLLEIYSASGLLLASMPWKSGQLVQLGWTASEDLLCIQEDGTVLIYNLFCEFKRHFSMGNEVLQNHVLEAKVFHTEYGTGVAILTGALRFSLATNIDDLKLRRMPEVPGLQKPPSCWAVLSQDRVTIVLLAVGQDLYLLDNTSCSVVTPPGMSPSAGAYLQMAVSFNYRCLALFTDTGYIWMGLATLKEKLCEFNSSIRAPPKQMVCQSPPAGAWSRQRAVVVAWDRQLMVAGNSKDGELRFVLDEDSYLVPELDGVRILSRSSHEFLHEIPEASQEIFKIASMAPGALLLEAQKEYEKESQKADEYLREIKDQKLLPEAVSQCIEAAGYEHEPDTQKSLLRAASFGKCFLDKFPPEAFVRMCQDLRVLNAIRDYQIGIPLTFTHRPAPQGCASEPPPCPPRLVLRRLYPLAIRICEYLRLSEVQGVSRILAHWACYKVQQKDKTDEEVAHAINQKLGDTPGISYSEIAARAYDCGRTELAIKLLEYEPRSGEQVPLLLKMKRSKLALSKAIESGDTDLVYTVVLHLKYELNRGSFFMTLQNQPVALSLYRQFCKHQERETLKDLYNQDDNHQELGNFHVHCSYSEKRIEGRVGALQNALDEYYKAKNEFAAKATEDQIKLLRLQRHLQEDFDKPYLDLSLHDTVSNLILDGHHKRAEQLYREFKIPDKRYWWLKINALATRGDWEEMEKFSKSRKSPIGYL</sequence>
<feature type="coiled-coil region" evidence="5">
    <location>
        <begin position="321"/>
        <end position="348"/>
    </location>
</feature>
<dbReference type="Pfam" id="PF04841">
    <property type="entry name" value="Vps16_N"/>
    <property type="match status" value="1"/>
</dbReference>
<dbReference type="InterPro" id="IPR038132">
    <property type="entry name" value="Vps16_C_sf"/>
</dbReference>
<dbReference type="STRING" id="118200.A0A093FWK2"/>
<dbReference type="GO" id="GO:0030897">
    <property type="term" value="C:HOPS complex"/>
    <property type="evidence" value="ECO:0007669"/>
    <property type="project" value="TreeGrafter"/>
</dbReference>
<feature type="region of interest" description="Disordered" evidence="6">
    <location>
        <begin position="1"/>
        <end position="29"/>
    </location>
</feature>
<accession>A0A093FWK2</accession>
<evidence type="ECO:0000256" key="3">
    <source>
        <dbReference type="ARBA" id="ARBA00017947"/>
    </source>
</evidence>
<name>A0A093FWK2_DRYPU</name>
<keyword evidence="10" id="KW-1185">Reference proteome</keyword>
<protein>
    <recommendedName>
        <fullName evidence="3">Vacuolar protein sorting-associated protein 16 homolog</fullName>
    </recommendedName>
</protein>
<dbReference type="PANTHER" id="PTHR12811">
    <property type="entry name" value="VACUOLAR PROTEIN SORTING VPS16"/>
    <property type="match status" value="1"/>
</dbReference>
<dbReference type="FunFam" id="1.10.150.780:FF:000001">
    <property type="entry name" value="Vacuolar protein sorting-associated protein 16 homolog"/>
    <property type="match status" value="1"/>
</dbReference>
<dbReference type="AlphaFoldDB" id="A0A093FWK2"/>
<evidence type="ECO:0000313" key="9">
    <source>
        <dbReference type="EMBL" id="KFV61198.1"/>
    </source>
</evidence>
<evidence type="ECO:0000259" key="8">
    <source>
        <dbReference type="Pfam" id="PF04841"/>
    </source>
</evidence>
<organism evidence="9 10">
    <name type="scientific">Dryobates pubescens</name>
    <name type="common">Downy woodpecker</name>
    <name type="synonym">Picoides pubescens</name>
    <dbReference type="NCBI Taxonomy" id="118200"/>
    <lineage>
        <taxon>Eukaryota</taxon>
        <taxon>Metazoa</taxon>
        <taxon>Chordata</taxon>
        <taxon>Craniata</taxon>
        <taxon>Vertebrata</taxon>
        <taxon>Euteleostomi</taxon>
        <taxon>Archelosauria</taxon>
        <taxon>Archosauria</taxon>
        <taxon>Dinosauria</taxon>
        <taxon>Saurischia</taxon>
        <taxon>Theropoda</taxon>
        <taxon>Coelurosauria</taxon>
        <taxon>Aves</taxon>
        <taxon>Neognathae</taxon>
        <taxon>Neoaves</taxon>
        <taxon>Telluraves</taxon>
        <taxon>Coraciimorphae</taxon>
        <taxon>Piciformes</taxon>
        <taxon>Picidae</taxon>
        <taxon>Dryobates</taxon>
    </lineage>
</organism>
<feature type="non-terminal residue" evidence="9">
    <location>
        <position position="733"/>
    </location>
</feature>
<feature type="non-terminal residue" evidence="9">
    <location>
        <position position="1"/>
    </location>
</feature>
<dbReference type="GO" id="GO:0016197">
    <property type="term" value="P:endosomal transport"/>
    <property type="evidence" value="ECO:0007669"/>
    <property type="project" value="TreeGrafter"/>
</dbReference>
<evidence type="ECO:0000256" key="6">
    <source>
        <dbReference type="SAM" id="MobiDB-lite"/>
    </source>
</evidence>
<dbReference type="EMBL" id="KL214726">
    <property type="protein sequence ID" value="KFV61198.1"/>
    <property type="molecule type" value="Genomic_DNA"/>
</dbReference>
<dbReference type="InterPro" id="IPR006926">
    <property type="entry name" value="Vps16_N"/>
</dbReference>
<evidence type="ECO:0000256" key="2">
    <source>
        <dbReference type="ARBA" id="ARBA00009250"/>
    </source>
</evidence>
<dbReference type="InterPro" id="IPR006925">
    <property type="entry name" value="Vps16_C"/>
</dbReference>
<dbReference type="GO" id="GO:0005765">
    <property type="term" value="C:lysosomal membrane"/>
    <property type="evidence" value="ECO:0007669"/>
    <property type="project" value="UniProtKB-SubCell"/>
</dbReference>
<evidence type="ECO:0000256" key="1">
    <source>
        <dbReference type="ARBA" id="ARBA00004630"/>
    </source>
</evidence>
<dbReference type="InterPro" id="IPR016534">
    <property type="entry name" value="VPS16"/>
</dbReference>
<dbReference type="Gene3D" id="1.10.150.780">
    <property type="entry name" value="Vps16, C-terminal region"/>
    <property type="match status" value="1"/>
</dbReference>
<evidence type="ECO:0000259" key="7">
    <source>
        <dbReference type="Pfam" id="PF04840"/>
    </source>
</evidence>
<dbReference type="Pfam" id="PF04840">
    <property type="entry name" value="Vps16_C"/>
    <property type="match status" value="1"/>
</dbReference>
<dbReference type="Proteomes" id="UP000053875">
    <property type="component" value="Unassembled WGS sequence"/>
</dbReference>
<keyword evidence="5" id="KW-0175">Coiled coil</keyword>
<evidence type="ECO:0000256" key="4">
    <source>
        <dbReference type="ARBA" id="ARBA00061859"/>
    </source>
</evidence>
<dbReference type="GO" id="GO:0006886">
    <property type="term" value="P:intracellular protein transport"/>
    <property type="evidence" value="ECO:0007669"/>
    <property type="project" value="InterPro"/>
</dbReference>
<dbReference type="PANTHER" id="PTHR12811:SF0">
    <property type="entry name" value="VACUOLAR PROTEIN SORTING-ASSOCIATED PROTEIN 16 HOMOLOG"/>
    <property type="match status" value="1"/>
</dbReference>
<dbReference type="GO" id="GO:0042144">
    <property type="term" value="P:vacuole fusion, non-autophagic"/>
    <property type="evidence" value="ECO:0007669"/>
    <property type="project" value="TreeGrafter"/>
</dbReference>
<dbReference type="GO" id="GO:0003779">
    <property type="term" value="F:actin binding"/>
    <property type="evidence" value="ECO:0007669"/>
    <property type="project" value="TreeGrafter"/>
</dbReference>
<evidence type="ECO:0000256" key="5">
    <source>
        <dbReference type="SAM" id="Coils"/>
    </source>
</evidence>
<gene>
    <name evidence="9" type="ORF">N307_14011</name>
</gene>
<evidence type="ECO:0000313" key="10">
    <source>
        <dbReference type="Proteomes" id="UP000053875"/>
    </source>
</evidence>
<dbReference type="PIRSF" id="PIRSF007949">
    <property type="entry name" value="VPS16"/>
    <property type="match status" value="1"/>
</dbReference>